<dbReference type="PANTHER" id="PTHR35091">
    <property type="entry name" value="FLAGELLAR PROTEIN FLIL"/>
    <property type="match status" value="1"/>
</dbReference>
<keyword evidence="11" id="KW-0969">Cilium</keyword>
<keyword evidence="11" id="KW-0966">Cell projection</keyword>
<gene>
    <name evidence="11" type="ordered locus">Mmc1_3569</name>
</gene>
<protein>
    <recommendedName>
        <fullName evidence="10">Flagellar protein FliL</fullName>
    </recommendedName>
</protein>
<dbReference type="HOGENOM" id="CLU_099018_2_0_5"/>
<keyword evidence="8 10" id="KW-1133">Transmembrane helix</keyword>
<reference evidence="11 12" key="2">
    <citation type="journal article" date="2012" name="Int. J. Syst. Evol. Microbiol.">
        <title>Magnetococcus marinus gen. nov., sp. nov., a marine, magnetotactic bacterium that represents a novel lineage (Magnetococcaceae fam. nov.; Magnetococcales ord. nov.) at the base of the Alphaproteobacteria.</title>
        <authorList>
            <person name="Bazylinski D.A."/>
            <person name="Williams T.J."/>
            <person name="Lefevre C.T."/>
            <person name="Berg R.J."/>
            <person name="Zhang C.L."/>
            <person name="Bowser S.S."/>
            <person name="Dean A.J."/>
            <person name="Beveridge T.J."/>
        </authorList>
    </citation>
    <scope>NUCLEOTIDE SEQUENCE [LARGE SCALE GENOMIC DNA]</scope>
    <source>
        <strain evidence="12">ATCC BAA-1437 / JCM 17883 / MC-1</strain>
    </source>
</reference>
<keyword evidence="5 10" id="KW-0145">Chemotaxis</keyword>
<evidence type="ECO:0000256" key="4">
    <source>
        <dbReference type="ARBA" id="ARBA00022475"/>
    </source>
</evidence>
<keyword evidence="10" id="KW-0997">Cell inner membrane</keyword>
<keyword evidence="7 10" id="KW-0283">Flagellar rotation</keyword>
<dbReference type="EMBL" id="CP000471">
    <property type="protein sequence ID" value="ABK46054.1"/>
    <property type="molecule type" value="Genomic_DNA"/>
</dbReference>
<evidence type="ECO:0000256" key="7">
    <source>
        <dbReference type="ARBA" id="ARBA00022779"/>
    </source>
</evidence>
<dbReference type="RefSeq" id="WP_011715110.1">
    <property type="nucleotide sequence ID" value="NC_008576.1"/>
</dbReference>
<dbReference type="AlphaFoldDB" id="A0LDL1"/>
<accession>A0LDL1</accession>
<reference evidence="12" key="1">
    <citation type="journal article" date="2009" name="Appl. Environ. Microbiol.">
        <title>Complete genome sequence of the chemolithoautotrophic marine magnetotactic coccus strain MC-1.</title>
        <authorList>
            <person name="Schubbe S."/>
            <person name="Williams T.J."/>
            <person name="Xie G."/>
            <person name="Kiss H.E."/>
            <person name="Brettin T.S."/>
            <person name="Martinez D."/>
            <person name="Ross C.A."/>
            <person name="Schuler D."/>
            <person name="Cox B.L."/>
            <person name="Nealson K.H."/>
            <person name="Bazylinski D.A."/>
        </authorList>
    </citation>
    <scope>NUCLEOTIDE SEQUENCE [LARGE SCALE GENOMIC DNA]</scope>
    <source>
        <strain evidence="12">ATCC BAA-1437 / JCM 17883 / MC-1</strain>
    </source>
</reference>
<dbReference type="PANTHER" id="PTHR35091:SF2">
    <property type="entry name" value="FLAGELLAR PROTEIN FLIL"/>
    <property type="match status" value="1"/>
</dbReference>
<proteinExistence type="inferred from homology"/>
<keyword evidence="4" id="KW-1003">Cell membrane</keyword>
<evidence type="ECO:0000256" key="9">
    <source>
        <dbReference type="ARBA" id="ARBA00023136"/>
    </source>
</evidence>
<keyword evidence="9 10" id="KW-0472">Membrane</keyword>
<dbReference type="Proteomes" id="UP000002586">
    <property type="component" value="Chromosome"/>
</dbReference>
<dbReference type="Pfam" id="PF03748">
    <property type="entry name" value="FliL"/>
    <property type="match status" value="1"/>
</dbReference>
<evidence type="ECO:0000313" key="11">
    <source>
        <dbReference type="EMBL" id="ABK46054.1"/>
    </source>
</evidence>
<dbReference type="GO" id="GO:0009425">
    <property type="term" value="C:bacterial-type flagellum basal body"/>
    <property type="evidence" value="ECO:0007669"/>
    <property type="project" value="InterPro"/>
</dbReference>
<organism evidence="11 12">
    <name type="scientific">Magnetococcus marinus (strain ATCC BAA-1437 / JCM 17883 / MC-1)</name>
    <dbReference type="NCBI Taxonomy" id="156889"/>
    <lineage>
        <taxon>Bacteria</taxon>
        <taxon>Pseudomonadati</taxon>
        <taxon>Pseudomonadota</taxon>
        <taxon>Magnetococcia</taxon>
        <taxon>Magnetococcales</taxon>
        <taxon>Magnetococcaceae</taxon>
        <taxon>Magnetococcus</taxon>
    </lineage>
</organism>
<keyword evidence="12" id="KW-1185">Reference proteome</keyword>
<dbReference type="InterPro" id="IPR005503">
    <property type="entry name" value="FliL"/>
</dbReference>
<dbReference type="GO" id="GO:0005886">
    <property type="term" value="C:plasma membrane"/>
    <property type="evidence" value="ECO:0007669"/>
    <property type="project" value="UniProtKB-SubCell"/>
</dbReference>
<comment type="similarity">
    <text evidence="3 10">Belongs to the FliL family.</text>
</comment>
<evidence type="ECO:0000256" key="10">
    <source>
        <dbReference type="RuleBase" id="RU364125"/>
    </source>
</evidence>
<evidence type="ECO:0000256" key="2">
    <source>
        <dbReference type="ARBA" id="ARBA00004162"/>
    </source>
</evidence>
<evidence type="ECO:0000256" key="8">
    <source>
        <dbReference type="ARBA" id="ARBA00022989"/>
    </source>
</evidence>
<dbReference type="GO" id="GO:0071978">
    <property type="term" value="P:bacterial-type flagellum-dependent swarming motility"/>
    <property type="evidence" value="ECO:0007669"/>
    <property type="project" value="TreeGrafter"/>
</dbReference>
<comment type="subcellular location">
    <subcellularLocation>
        <location evidence="10">Cell inner membrane</location>
    </subcellularLocation>
    <subcellularLocation>
        <location evidence="2">Cell membrane</location>
        <topology evidence="2">Single-pass membrane protein</topology>
    </subcellularLocation>
</comment>
<sequence length="166" mass="18393">MAEEGTQEQEGGGGGGLMKIIIPVVALLIGVGGGYFLGDMLASKSVEEQKQAEPTETKKPEDIRAMVGDVFPLEDFLVNLNEGRGNRYLKATIELELDTEELRPEVERRQPQIRDVILSLLGSKSAKELMDSEGKFRLREEILSRINAVLVNGNVKRVYFTAFVIQ</sequence>
<dbReference type="STRING" id="156889.Mmc1_3569"/>
<name>A0LDL1_MAGMM</name>
<evidence type="ECO:0000256" key="5">
    <source>
        <dbReference type="ARBA" id="ARBA00022500"/>
    </source>
</evidence>
<keyword evidence="6 10" id="KW-0812">Transmembrane</keyword>
<evidence type="ECO:0000256" key="1">
    <source>
        <dbReference type="ARBA" id="ARBA00002254"/>
    </source>
</evidence>
<dbReference type="eggNOG" id="COG1580">
    <property type="taxonomic scope" value="Bacteria"/>
</dbReference>
<keyword evidence="11" id="KW-0282">Flagellum</keyword>
<evidence type="ECO:0000256" key="3">
    <source>
        <dbReference type="ARBA" id="ARBA00008281"/>
    </source>
</evidence>
<dbReference type="OrthoDB" id="7304620at2"/>
<evidence type="ECO:0000256" key="6">
    <source>
        <dbReference type="ARBA" id="ARBA00022692"/>
    </source>
</evidence>
<evidence type="ECO:0000313" key="12">
    <source>
        <dbReference type="Proteomes" id="UP000002586"/>
    </source>
</evidence>
<feature type="transmembrane region" description="Helical" evidence="10">
    <location>
        <begin position="20"/>
        <end position="38"/>
    </location>
</feature>
<dbReference type="GO" id="GO:0006935">
    <property type="term" value="P:chemotaxis"/>
    <property type="evidence" value="ECO:0007669"/>
    <property type="project" value="UniProtKB-KW"/>
</dbReference>
<comment type="function">
    <text evidence="1 10">Controls the rotational direction of flagella during chemotaxis.</text>
</comment>
<dbReference type="KEGG" id="mgm:Mmc1_3569"/>